<dbReference type="AlphaFoldDB" id="A0A6N8IEQ3"/>
<sequence>MKTAGKRPAVIATTSLSLLAASVLGMPTTTSATDQSPYIENPSVYIRHLSDGLDSSTSTNMAMSYEKTQELASAKFAAYEMFGEMRGSTPEEADLYESMLARISKPIDANIFSL</sequence>
<evidence type="ECO:0000313" key="3">
    <source>
        <dbReference type="Proteomes" id="UP000468327"/>
    </source>
</evidence>
<organism evidence="2 3">
    <name type="scientific">Gordonibacter urolithinfaciens</name>
    <dbReference type="NCBI Taxonomy" id="1335613"/>
    <lineage>
        <taxon>Bacteria</taxon>
        <taxon>Bacillati</taxon>
        <taxon>Actinomycetota</taxon>
        <taxon>Coriobacteriia</taxon>
        <taxon>Eggerthellales</taxon>
        <taxon>Eggerthellaceae</taxon>
        <taxon>Gordonibacter</taxon>
    </lineage>
</organism>
<accession>A0A6N8IEQ3</accession>
<keyword evidence="1" id="KW-0732">Signal</keyword>
<proteinExistence type="predicted"/>
<name>A0A6N8IEQ3_9ACTN</name>
<dbReference type="RefSeq" id="WP_143412800.1">
    <property type="nucleotide sequence ID" value="NZ_DBEZYS010000061.1"/>
</dbReference>
<evidence type="ECO:0000256" key="1">
    <source>
        <dbReference type="SAM" id="SignalP"/>
    </source>
</evidence>
<evidence type="ECO:0000313" key="2">
    <source>
        <dbReference type="EMBL" id="MVN14394.1"/>
    </source>
</evidence>
<feature type="signal peptide" evidence="1">
    <location>
        <begin position="1"/>
        <end position="32"/>
    </location>
</feature>
<protein>
    <submittedName>
        <fullName evidence="2">Uncharacterized protein</fullName>
    </submittedName>
</protein>
<keyword evidence="3" id="KW-1185">Reference proteome</keyword>
<dbReference type="EMBL" id="WPOC01000003">
    <property type="protein sequence ID" value="MVN14394.1"/>
    <property type="molecule type" value="Genomic_DNA"/>
</dbReference>
<comment type="caution">
    <text evidence="2">The sequence shown here is derived from an EMBL/GenBank/DDBJ whole genome shotgun (WGS) entry which is preliminary data.</text>
</comment>
<dbReference type="Proteomes" id="UP000468327">
    <property type="component" value="Unassembled WGS sequence"/>
</dbReference>
<feature type="chain" id="PRO_5026805317" evidence="1">
    <location>
        <begin position="33"/>
        <end position="114"/>
    </location>
</feature>
<reference evidence="2 3" key="1">
    <citation type="submission" date="2019-11" db="EMBL/GenBank/DDBJ databases">
        <title>Whole genome shotgun sequencing (WGS) data from Adlercreutzia equolifaciens ResAG-91, Eggerthella lenta MRI-F36, MRI-F37, MRI-F40, ResAG-49, ResAG-88, ResAG-121, ResAG-145, and Gordonibacter sp. ResAG-5, ResAG-26, ResAG-43, ResAG-50, ResAG-59.</title>
        <authorList>
            <person name="Stoll D.A."/>
            <person name="Danylec N."/>
            <person name="Franz C.M.A.P."/>
            <person name="Huch M."/>
        </authorList>
    </citation>
    <scope>NUCLEOTIDE SEQUENCE [LARGE SCALE GENOMIC DNA]</scope>
    <source>
        <strain evidence="2 3">ResAG-59</strain>
    </source>
</reference>
<gene>
    <name evidence="2" type="ORF">GO738_03350</name>
</gene>